<dbReference type="Proteomes" id="UP000515121">
    <property type="component" value="Unplaced"/>
</dbReference>
<dbReference type="OrthoDB" id="1002463at2759"/>
<name>A0A6P5X2Y4_DURZI</name>
<keyword evidence="1" id="KW-1185">Reference proteome</keyword>
<dbReference type="AlphaFoldDB" id="A0A6P5X2Y4"/>
<accession>A0A6P5X2Y4</accession>
<evidence type="ECO:0000313" key="1">
    <source>
        <dbReference type="Proteomes" id="UP000515121"/>
    </source>
</evidence>
<reference evidence="2" key="1">
    <citation type="submission" date="2025-08" db="UniProtKB">
        <authorList>
            <consortium name="RefSeq"/>
        </authorList>
    </citation>
    <scope>IDENTIFICATION</scope>
    <source>
        <tissue evidence="2">Fruit stalk</tissue>
    </source>
</reference>
<protein>
    <submittedName>
        <fullName evidence="2">Uncharacterized protein LOC111279342</fullName>
    </submittedName>
</protein>
<proteinExistence type="predicted"/>
<dbReference type="RefSeq" id="XP_022722092.1">
    <property type="nucleotide sequence ID" value="XM_022866357.1"/>
</dbReference>
<sequence length="135" mass="15365">MEFIGDFHKTGKIRKGINCSFIVLVAKNQCSKTLNDFRPISLSGCLYKILAKTLASRLKQVLVSIIHNTQFAFVKGFEKKWMERIWCCILTTSVSFLINGSPSNPIMLQRWFSAGRSPISIPVHYRSTGTEYATW</sequence>
<dbReference type="GeneID" id="111279342"/>
<gene>
    <name evidence="2" type="primary">LOC111279342</name>
</gene>
<organism evidence="1 2">
    <name type="scientific">Durio zibethinus</name>
    <name type="common">Durian</name>
    <dbReference type="NCBI Taxonomy" id="66656"/>
    <lineage>
        <taxon>Eukaryota</taxon>
        <taxon>Viridiplantae</taxon>
        <taxon>Streptophyta</taxon>
        <taxon>Embryophyta</taxon>
        <taxon>Tracheophyta</taxon>
        <taxon>Spermatophyta</taxon>
        <taxon>Magnoliopsida</taxon>
        <taxon>eudicotyledons</taxon>
        <taxon>Gunneridae</taxon>
        <taxon>Pentapetalae</taxon>
        <taxon>rosids</taxon>
        <taxon>malvids</taxon>
        <taxon>Malvales</taxon>
        <taxon>Malvaceae</taxon>
        <taxon>Helicteroideae</taxon>
        <taxon>Durio</taxon>
    </lineage>
</organism>
<evidence type="ECO:0000313" key="2">
    <source>
        <dbReference type="RefSeq" id="XP_022722092.1"/>
    </source>
</evidence>
<dbReference type="KEGG" id="dzi:111279342"/>